<dbReference type="Proteomes" id="UP000245086">
    <property type="component" value="Unassembled WGS sequence"/>
</dbReference>
<dbReference type="NCBIfam" id="TIGR02743">
    <property type="entry name" value="TraW"/>
    <property type="match status" value="1"/>
</dbReference>
<proteinExistence type="predicted"/>
<protein>
    <recommendedName>
        <fullName evidence="3">Type-F conjugative transfer system protein TraW</fullName>
    </recommendedName>
</protein>
<sequence length="180" mass="20225">MRGAVFTIEEPDLLEVLAAKLGNMVNSGEWDQIAQESIEGAKRRMMRPEPVSGLRRATKTVSRSFDPSITVDRDLADHRGVVFARAGTRVNPLEMIGLREPLFFVDGDDSSQVRWVLAEQAKRSGKIILVNGSPVEFMRAHKKRAFFDQGGVMTRRFDLKAVPSVIEQDEFRLRITEVGP</sequence>
<evidence type="ECO:0000313" key="2">
    <source>
        <dbReference type="Proteomes" id="UP000245086"/>
    </source>
</evidence>
<evidence type="ECO:0000313" key="1">
    <source>
        <dbReference type="EMBL" id="GBF59077.1"/>
    </source>
</evidence>
<reference evidence="1" key="1">
    <citation type="journal article" date="2018" name="Genome Announc.">
        <title>Draft Genome Sequence of "Candidatus Phycosocius bacilliformis," an Alphaproteobacterial Ectosymbiont of the Hydrocarbon-Producing Green Alga Botryococcus braunii.</title>
        <authorList>
            <person name="Tanabe Y."/>
            <person name="Yamaguchi H."/>
            <person name="Watanabe M.M."/>
        </authorList>
    </citation>
    <scope>NUCLEOTIDE SEQUENCE [LARGE SCALE GENOMIC DNA]</scope>
    <source>
        <strain evidence="1">BOTRYCO-2</strain>
    </source>
</reference>
<dbReference type="EMBL" id="BFBR01000010">
    <property type="protein sequence ID" value="GBF59077.1"/>
    <property type="molecule type" value="Genomic_DNA"/>
</dbReference>
<keyword evidence="2" id="KW-1185">Reference proteome</keyword>
<organism evidence="1 2">
    <name type="scientific">Candidatus Phycosocius bacilliformis</name>
    <dbReference type="NCBI Taxonomy" id="1445552"/>
    <lineage>
        <taxon>Bacteria</taxon>
        <taxon>Pseudomonadati</taxon>
        <taxon>Pseudomonadota</taxon>
        <taxon>Alphaproteobacteria</taxon>
        <taxon>Caulobacterales</taxon>
        <taxon>Caulobacterales incertae sedis</taxon>
        <taxon>Candidatus Phycosocius</taxon>
    </lineage>
</organism>
<gene>
    <name evidence="1" type="ORF">PbB2_02769</name>
</gene>
<dbReference type="AlphaFoldDB" id="A0A2P2EDE1"/>
<dbReference type="InterPro" id="IPR014114">
    <property type="entry name" value="TraW"/>
</dbReference>
<name>A0A2P2EDE1_9PROT</name>
<evidence type="ECO:0008006" key="3">
    <source>
        <dbReference type="Google" id="ProtNLM"/>
    </source>
</evidence>
<comment type="caution">
    <text evidence="1">The sequence shown here is derived from an EMBL/GenBank/DDBJ whole genome shotgun (WGS) entry which is preliminary data.</text>
</comment>
<accession>A0A2P2EDE1</accession>